<name>A0ABN1FSP5_9BACI</name>
<keyword evidence="1" id="KW-0472">Membrane</keyword>
<comment type="caution">
    <text evidence="2">The sequence shown here is derived from an EMBL/GenBank/DDBJ whole genome shotgun (WGS) entry which is preliminary data.</text>
</comment>
<dbReference type="RefSeq" id="WP_174615282.1">
    <property type="nucleotide sequence ID" value="NZ_BAAADS010000006.1"/>
</dbReference>
<sequence length="69" mass="7949">MDKIKLNKREVFQYIAYGIVMLTLVSKLILSFVRVTEKMPASIYYAYEPVGLTIGLIFLGISFLFPKQK</sequence>
<dbReference type="EMBL" id="BAAADS010000006">
    <property type="protein sequence ID" value="GAA0596674.1"/>
    <property type="molecule type" value="Genomic_DNA"/>
</dbReference>
<evidence type="ECO:0000313" key="2">
    <source>
        <dbReference type="EMBL" id="GAA0596674.1"/>
    </source>
</evidence>
<evidence type="ECO:0000256" key="1">
    <source>
        <dbReference type="SAM" id="Phobius"/>
    </source>
</evidence>
<keyword evidence="1" id="KW-1133">Transmembrane helix</keyword>
<reference evidence="2 3" key="1">
    <citation type="journal article" date="2019" name="Int. J. Syst. Evol. Microbiol.">
        <title>The Global Catalogue of Microorganisms (GCM) 10K type strain sequencing project: providing services to taxonomists for standard genome sequencing and annotation.</title>
        <authorList>
            <consortium name="The Broad Institute Genomics Platform"/>
            <consortium name="The Broad Institute Genome Sequencing Center for Infectious Disease"/>
            <person name="Wu L."/>
            <person name="Ma J."/>
        </authorList>
    </citation>
    <scope>NUCLEOTIDE SEQUENCE [LARGE SCALE GENOMIC DNA]</scope>
    <source>
        <strain evidence="2 3">JCM 15395</strain>
    </source>
</reference>
<keyword evidence="3" id="KW-1185">Reference proteome</keyword>
<proteinExistence type="predicted"/>
<protein>
    <submittedName>
        <fullName evidence="2">Uncharacterized protein</fullName>
    </submittedName>
</protein>
<dbReference type="Proteomes" id="UP001500866">
    <property type="component" value="Unassembled WGS sequence"/>
</dbReference>
<keyword evidence="1" id="KW-0812">Transmembrane</keyword>
<accession>A0ABN1FSP5</accession>
<organism evidence="2 3">
    <name type="scientific">Virgibacillus siamensis</name>
    <dbReference type="NCBI Taxonomy" id="480071"/>
    <lineage>
        <taxon>Bacteria</taxon>
        <taxon>Bacillati</taxon>
        <taxon>Bacillota</taxon>
        <taxon>Bacilli</taxon>
        <taxon>Bacillales</taxon>
        <taxon>Bacillaceae</taxon>
        <taxon>Virgibacillus</taxon>
    </lineage>
</organism>
<feature type="transmembrane region" description="Helical" evidence="1">
    <location>
        <begin position="45"/>
        <end position="65"/>
    </location>
</feature>
<feature type="transmembrane region" description="Helical" evidence="1">
    <location>
        <begin position="12"/>
        <end position="33"/>
    </location>
</feature>
<evidence type="ECO:0000313" key="3">
    <source>
        <dbReference type="Proteomes" id="UP001500866"/>
    </source>
</evidence>
<gene>
    <name evidence="2" type="ORF">GCM10009001_11040</name>
</gene>